<evidence type="ECO:0000259" key="1">
    <source>
        <dbReference type="Pfam" id="PF04149"/>
    </source>
</evidence>
<dbReference type="AlphaFoldDB" id="A0A7D6VGT2"/>
<dbReference type="EMBL" id="CP059399">
    <property type="protein sequence ID" value="QLY29796.1"/>
    <property type="molecule type" value="Genomic_DNA"/>
</dbReference>
<evidence type="ECO:0000313" key="2">
    <source>
        <dbReference type="EMBL" id="QLY29796.1"/>
    </source>
</evidence>
<organism evidence="2 3">
    <name type="scientific">Nocardia huaxiensis</name>
    <dbReference type="NCBI Taxonomy" id="2755382"/>
    <lineage>
        <taxon>Bacteria</taxon>
        <taxon>Bacillati</taxon>
        <taxon>Actinomycetota</taxon>
        <taxon>Actinomycetes</taxon>
        <taxon>Mycobacteriales</taxon>
        <taxon>Nocardiaceae</taxon>
        <taxon>Nocardia</taxon>
    </lineage>
</organism>
<evidence type="ECO:0000313" key="3">
    <source>
        <dbReference type="Proteomes" id="UP000515512"/>
    </source>
</evidence>
<dbReference type="Proteomes" id="UP000515512">
    <property type="component" value="Chromosome"/>
</dbReference>
<sequence length="64" mass="7438">MRKPVRGQWYKSSRSDVGKQCVEVYHAEGRTGVRDSKDLGRGPELWFPEGEWDAFIRSGIWRAL</sequence>
<dbReference type="RefSeq" id="WP_181581000.1">
    <property type="nucleotide sequence ID" value="NZ_CP059399.1"/>
</dbReference>
<dbReference type="KEGG" id="nhu:H0264_32010"/>
<accession>A0A7D6VGT2</accession>
<dbReference type="InterPro" id="IPR007278">
    <property type="entry name" value="DUF397"/>
</dbReference>
<protein>
    <submittedName>
        <fullName evidence="2">DUF397 domain-containing protein</fullName>
    </submittedName>
</protein>
<keyword evidence="3" id="KW-1185">Reference proteome</keyword>
<dbReference type="Pfam" id="PF04149">
    <property type="entry name" value="DUF397"/>
    <property type="match status" value="1"/>
</dbReference>
<feature type="domain" description="DUF397" evidence="1">
    <location>
        <begin position="8"/>
        <end position="57"/>
    </location>
</feature>
<name>A0A7D6VGT2_9NOCA</name>
<reference evidence="2 3" key="1">
    <citation type="submission" date="2020-07" db="EMBL/GenBank/DDBJ databases">
        <authorList>
            <person name="Zhuang K."/>
            <person name="Ran Y."/>
        </authorList>
    </citation>
    <scope>NUCLEOTIDE SEQUENCE [LARGE SCALE GENOMIC DNA]</scope>
    <source>
        <strain evidence="2 3">WCH-YHL-001</strain>
    </source>
</reference>
<proteinExistence type="predicted"/>
<gene>
    <name evidence="2" type="ORF">H0264_32010</name>
</gene>